<dbReference type="AlphaFoldDB" id="N1PTZ4"/>
<feature type="transmembrane region" description="Helical" evidence="1">
    <location>
        <begin position="33"/>
        <end position="52"/>
    </location>
</feature>
<reference evidence="3" key="1">
    <citation type="journal article" date="2012" name="PLoS Genet.">
        <title>The genomes of the fungal plant pathogens Cladosporium fulvum and Dothistroma septosporum reveal adaptation to different hosts and lifestyles but also signatures of common ancestry.</title>
        <authorList>
            <person name="de Wit P.J.G.M."/>
            <person name="van der Burgt A."/>
            <person name="Oekmen B."/>
            <person name="Stergiopoulos I."/>
            <person name="Abd-Elsalam K.A."/>
            <person name="Aerts A.L."/>
            <person name="Bahkali A.H."/>
            <person name="Beenen H.G."/>
            <person name="Chettri P."/>
            <person name="Cox M.P."/>
            <person name="Datema E."/>
            <person name="de Vries R.P."/>
            <person name="Dhillon B."/>
            <person name="Ganley A.R."/>
            <person name="Griffiths S.A."/>
            <person name="Guo Y."/>
            <person name="Hamelin R.C."/>
            <person name="Henrissat B."/>
            <person name="Kabir M.S."/>
            <person name="Jashni M.K."/>
            <person name="Kema G."/>
            <person name="Klaubauf S."/>
            <person name="Lapidus A."/>
            <person name="Levasseur A."/>
            <person name="Lindquist E."/>
            <person name="Mehrabi R."/>
            <person name="Ohm R.A."/>
            <person name="Owen T.J."/>
            <person name="Salamov A."/>
            <person name="Schwelm A."/>
            <person name="Schijlen E."/>
            <person name="Sun H."/>
            <person name="van den Burg H.A."/>
            <person name="van Ham R.C.H.J."/>
            <person name="Zhang S."/>
            <person name="Goodwin S.B."/>
            <person name="Grigoriev I.V."/>
            <person name="Collemare J."/>
            <person name="Bradshaw R.E."/>
        </authorList>
    </citation>
    <scope>NUCLEOTIDE SEQUENCE [LARGE SCALE GENOMIC DNA]</scope>
    <source>
        <strain evidence="3">NZE10 / CBS 128990</strain>
    </source>
</reference>
<evidence type="ECO:0000256" key="1">
    <source>
        <dbReference type="SAM" id="Phobius"/>
    </source>
</evidence>
<accession>N1PTZ4</accession>
<feature type="transmembrane region" description="Helical" evidence="1">
    <location>
        <begin position="97"/>
        <end position="120"/>
    </location>
</feature>
<dbReference type="Proteomes" id="UP000016933">
    <property type="component" value="Unassembled WGS sequence"/>
</dbReference>
<sequence length="159" mass="17384">MSGTNLTIPDPPKPSKGLFDFCGANGTTKFFRAQAICTLITILTAPWIVIIVPKRHREHLHFKLAVTAARLIAAAISIFACVRGFSCPAAQFDWGMVMLLLVAPAIATGSGVYGLVDLVVANWGTLVERMKSWVPVWLEATFWTLVICLGWGDYVLGEY</sequence>
<feature type="transmembrane region" description="Helical" evidence="1">
    <location>
        <begin position="132"/>
        <end position="152"/>
    </location>
</feature>
<reference evidence="2 3" key="2">
    <citation type="journal article" date="2012" name="PLoS Pathog.">
        <title>Diverse lifestyles and strategies of plant pathogenesis encoded in the genomes of eighteen Dothideomycetes fungi.</title>
        <authorList>
            <person name="Ohm R.A."/>
            <person name="Feau N."/>
            <person name="Henrissat B."/>
            <person name="Schoch C.L."/>
            <person name="Horwitz B.A."/>
            <person name="Barry K.W."/>
            <person name="Condon B.J."/>
            <person name="Copeland A.C."/>
            <person name="Dhillon B."/>
            <person name="Glaser F."/>
            <person name="Hesse C.N."/>
            <person name="Kosti I."/>
            <person name="LaButti K."/>
            <person name="Lindquist E.A."/>
            <person name="Lucas S."/>
            <person name="Salamov A.A."/>
            <person name="Bradshaw R.E."/>
            <person name="Ciuffetti L."/>
            <person name="Hamelin R.C."/>
            <person name="Kema G.H.J."/>
            <person name="Lawrence C."/>
            <person name="Scott J.A."/>
            <person name="Spatafora J.W."/>
            <person name="Turgeon B.G."/>
            <person name="de Wit P.J.G.M."/>
            <person name="Zhong S."/>
            <person name="Goodwin S.B."/>
            <person name="Grigoriev I.V."/>
        </authorList>
    </citation>
    <scope>NUCLEOTIDE SEQUENCE [LARGE SCALE GENOMIC DNA]</scope>
    <source>
        <strain evidence="3">NZE10 / CBS 128990</strain>
    </source>
</reference>
<dbReference type="EMBL" id="KB446537">
    <property type="protein sequence ID" value="EME45889.1"/>
    <property type="molecule type" value="Genomic_DNA"/>
</dbReference>
<evidence type="ECO:0000313" key="2">
    <source>
        <dbReference type="EMBL" id="EME45889.1"/>
    </source>
</evidence>
<keyword evidence="3" id="KW-1185">Reference proteome</keyword>
<dbReference type="HOGENOM" id="CLU_1660714_0_0_1"/>
<feature type="transmembrane region" description="Helical" evidence="1">
    <location>
        <begin position="64"/>
        <end position="85"/>
    </location>
</feature>
<keyword evidence="1" id="KW-0472">Membrane</keyword>
<keyword evidence="1" id="KW-0812">Transmembrane</keyword>
<protein>
    <submittedName>
        <fullName evidence="2">Uncharacterized protein</fullName>
    </submittedName>
</protein>
<organism evidence="2 3">
    <name type="scientific">Dothistroma septosporum (strain NZE10 / CBS 128990)</name>
    <name type="common">Red band needle blight fungus</name>
    <name type="synonym">Mycosphaerella pini</name>
    <dbReference type="NCBI Taxonomy" id="675120"/>
    <lineage>
        <taxon>Eukaryota</taxon>
        <taxon>Fungi</taxon>
        <taxon>Dikarya</taxon>
        <taxon>Ascomycota</taxon>
        <taxon>Pezizomycotina</taxon>
        <taxon>Dothideomycetes</taxon>
        <taxon>Dothideomycetidae</taxon>
        <taxon>Mycosphaerellales</taxon>
        <taxon>Mycosphaerellaceae</taxon>
        <taxon>Dothistroma</taxon>
    </lineage>
</organism>
<keyword evidence="1" id="KW-1133">Transmembrane helix</keyword>
<evidence type="ECO:0000313" key="3">
    <source>
        <dbReference type="Proteomes" id="UP000016933"/>
    </source>
</evidence>
<name>N1PTZ4_DOTSN</name>
<gene>
    <name evidence="2" type="ORF">DOTSEDRAFT_22014</name>
</gene>
<proteinExistence type="predicted"/>